<dbReference type="Proteomes" id="UP001550603">
    <property type="component" value="Unassembled WGS sequence"/>
</dbReference>
<dbReference type="RefSeq" id="WP_063740798.1">
    <property type="nucleotide sequence ID" value="NZ_JBEYBN010000025.1"/>
</dbReference>
<evidence type="ECO:0000313" key="5">
    <source>
        <dbReference type="Proteomes" id="UP001550603"/>
    </source>
</evidence>
<dbReference type="InterPro" id="IPR001509">
    <property type="entry name" value="Epimerase_deHydtase"/>
</dbReference>
<comment type="caution">
    <text evidence="4">The sequence shown here is derived from an EMBL/GenBank/DDBJ whole genome shotgun (WGS) entry which is preliminary data.</text>
</comment>
<organism evidence="4 5">
    <name type="scientific">Streptomyces olindensis</name>
    <dbReference type="NCBI Taxonomy" id="358823"/>
    <lineage>
        <taxon>Bacteria</taxon>
        <taxon>Bacillati</taxon>
        <taxon>Actinomycetota</taxon>
        <taxon>Actinomycetes</taxon>
        <taxon>Kitasatosporales</taxon>
        <taxon>Streptomycetaceae</taxon>
        <taxon>Streptomyces</taxon>
    </lineage>
</organism>
<feature type="region of interest" description="Disordered" evidence="2">
    <location>
        <begin position="339"/>
        <end position="362"/>
    </location>
</feature>
<evidence type="ECO:0000256" key="1">
    <source>
        <dbReference type="ARBA" id="ARBA00007637"/>
    </source>
</evidence>
<dbReference type="SUPFAM" id="SSF51735">
    <property type="entry name" value="NAD(P)-binding Rossmann-fold domains"/>
    <property type="match status" value="1"/>
</dbReference>
<dbReference type="PANTHER" id="PTHR43000">
    <property type="entry name" value="DTDP-D-GLUCOSE 4,6-DEHYDRATASE-RELATED"/>
    <property type="match status" value="1"/>
</dbReference>
<dbReference type="Pfam" id="PF01370">
    <property type="entry name" value="Epimerase"/>
    <property type="match status" value="1"/>
</dbReference>
<evidence type="ECO:0000259" key="3">
    <source>
        <dbReference type="Pfam" id="PF01370"/>
    </source>
</evidence>
<feature type="domain" description="NAD-dependent epimerase/dehydratase" evidence="3">
    <location>
        <begin position="8"/>
        <end position="248"/>
    </location>
</feature>
<proteinExistence type="inferred from homology"/>
<accession>A0ABV2XWV1</accession>
<dbReference type="EMBL" id="JBEYBN010000025">
    <property type="protein sequence ID" value="MEU2268497.1"/>
    <property type="molecule type" value="Genomic_DNA"/>
</dbReference>
<sequence>MEHCSKYLVTGGAGFIGSHLVDALLAEGHRVVVLDDLSTGQPGNIARAEANPLFRFVRGSVLDAPLVDRLVQECETVIHLAAAVGVKLIVEQPLTSFITNTKGTETVIESAHRHERRILIASTSEIYGKNSSGRLTETSDRILGSPSVARWSYSTAKAVDEIMACLYHRERGLRSTVVRFFNTVGPRQSPAYGMVIPRFARQAVRGEPLTIHASGRQRRCFLHVADAVAALLLLLERPDAEGQIFNIGADDEISIRELADRIITQAKSVSLVEHLSYDDAYGPGFEDMERRVPDTTKLRALTGWRPRRTLSDILSDAIADARAEWHGRPPATVPAALEHSGQRVPPAGTPVSETALAAPWPA</sequence>
<keyword evidence="5" id="KW-1185">Reference proteome</keyword>
<dbReference type="InterPro" id="IPR036291">
    <property type="entry name" value="NAD(P)-bd_dom_sf"/>
</dbReference>
<comment type="similarity">
    <text evidence="1">Belongs to the NAD(P)-dependent epimerase/dehydratase family.</text>
</comment>
<name>A0ABV2XWV1_9ACTN</name>
<gene>
    <name evidence="4" type="ORF">ABZ568_19240</name>
</gene>
<evidence type="ECO:0000313" key="4">
    <source>
        <dbReference type="EMBL" id="MEU2268497.1"/>
    </source>
</evidence>
<evidence type="ECO:0000256" key="2">
    <source>
        <dbReference type="SAM" id="MobiDB-lite"/>
    </source>
</evidence>
<reference evidence="4 5" key="1">
    <citation type="submission" date="2024-06" db="EMBL/GenBank/DDBJ databases">
        <title>The Natural Products Discovery Center: Release of the First 8490 Sequenced Strains for Exploring Actinobacteria Biosynthetic Diversity.</title>
        <authorList>
            <person name="Kalkreuter E."/>
            <person name="Kautsar S.A."/>
            <person name="Yang D."/>
            <person name="Bader C.D."/>
            <person name="Teijaro C.N."/>
            <person name="Fluegel L."/>
            <person name="Davis C.M."/>
            <person name="Simpson J.R."/>
            <person name="Lauterbach L."/>
            <person name="Steele A.D."/>
            <person name="Gui C."/>
            <person name="Meng S."/>
            <person name="Li G."/>
            <person name="Viehrig K."/>
            <person name="Ye F."/>
            <person name="Su P."/>
            <person name="Kiefer A.F."/>
            <person name="Nichols A."/>
            <person name="Cepeda A.J."/>
            <person name="Yan W."/>
            <person name="Fan B."/>
            <person name="Jiang Y."/>
            <person name="Adhikari A."/>
            <person name="Zheng C.-J."/>
            <person name="Schuster L."/>
            <person name="Cowan T.M."/>
            <person name="Smanski M.J."/>
            <person name="Chevrette M.G."/>
            <person name="De Carvalho L.P.S."/>
            <person name="Shen B."/>
        </authorList>
    </citation>
    <scope>NUCLEOTIDE SEQUENCE [LARGE SCALE GENOMIC DNA]</scope>
    <source>
        <strain evidence="4 5">NPDC019583</strain>
    </source>
</reference>
<protein>
    <submittedName>
        <fullName evidence="4">NAD-dependent epimerase/dehydratase family protein</fullName>
    </submittedName>
</protein>
<dbReference type="Gene3D" id="3.40.50.720">
    <property type="entry name" value="NAD(P)-binding Rossmann-like Domain"/>
    <property type="match status" value="1"/>
</dbReference>